<name>A0A9R1UEC2_LACSA</name>
<proteinExistence type="predicted"/>
<dbReference type="PROSITE" id="PS50848">
    <property type="entry name" value="START"/>
    <property type="match status" value="1"/>
</dbReference>
<accession>A0A9R1UEC2</accession>
<evidence type="ECO:0000256" key="1">
    <source>
        <dbReference type="SAM" id="Phobius"/>
    </source>
</evidence>
<feature type="transmembrane region" description="Helical" evidence="1">
    <location>
        <begin position="20"/>
        <end position="41"/>
    </location>
</feature>
<dbReference type="AlphaFoldDB" id="A0A9R1UEC2"/>
<evidence type="ECO:0000259" key="2">
    <source>
        <dbReference type="PROSITE" id="PS50848"/>
    </source>
</evidence>
<protein>
    <recommendedName>
        <fullName evidence="2">START domain-containing protein</fullName>
    </recommendedName>
</protein>
<dbReference type="InterPro" id="IPR002913">
    <property type="entry name" value="START_lipid-bd_dom"/>
</dbReference>
<dbReference type="PANTHER" id="PTHR19308:SF46">
    <property type="entry name" value="START DOMAIN, START-LIKE DOMAIN PROTEIN-RELATED"/>
    <property type="match status" value="1"/>
</dbReference>
<keyword evidence="1" id="KW-0472">Membrane</keyword>
<dbReference type="Proteomes" id="UP000235145">
    <property type="component" value="Unassembled WGS sequence"/>
</dbReference>
<evidence type="ECO:0000313" key="3">
    <source>
        <dbReference type="EMBL" id="KAJ0185505.1"/>
    </source>
</evidence>
<keyword evidence="4" id="KW-1185">Reference proteome</keyword>
<dbReference type="InterPro" id="IPR023393">
    <property type="entry name" value="START-like_dom_sf"/>
</dbReference>
<gene>
    <name evidence="3" type="ORF">LSAT_V11C900476700</name>
</gene>
<evidence type="ECO:0000313" key="4">
    <source>
        <dbReference type="Proteomes" id="UP000235145"/>
    </source>
</evidence>
<keyword evidence="1" id="KW-1133">Transmembrane helix</keyword>
<keyword evidence="1" id="KW-0812">Transmembrane</keyword>
<comment type="caution">
    <text evidence="3">The sequence shown here is derived from an EMBL/GenBank/DDBJ whole genome shotgun (WGS) entry which is preliminary data.</text>
</comment>
<sequence length="457" mass="52083">MNLVEPFSEVLRTPTALVEMLIFLGPVSLAFFIGIIVGWVWKPRWISSGDCKFNWPAVENQIVGSNSNQNPQQQLIQAGTNDGFRSSGVDGEIDKESFKLPSTDNPSCSSSIINKEENHLLADEDLKRLWYLVEKRDGGPPWKHMMDRSTPTMTCQAWQRDLEVPSSFLFSANSQQEASLFTPNSQTGPPQYCSRTVYEDATPELLRDFFWDDDLRLKWDDMLLHSATLEEFPGTGTSVVHWIRRFPFFCSDREYTIGRRIWELDGSFYCVTKGVPCPLVPRKNKPRRVDVYYSSWFIRSLNSKKGNNNNNQTASEVIFFHHEDMGIPWEIAKFGVRQGMWGTARKIEQGFRWYQKERASSKTKSHHVTMAEMSTKIDQNYLSCLECCEEDEGVAETIMADEKEKEGGMNLPKILVICGVVVLACSLDRGLLTKGVVVGVARRFGNLGRRVFPATRL</sequence>
<dbReference type="InterPro" id="IPR051213">
    <property type="entry name" value="START_lipid_transfer"/>
</dbReference>
<reference evidence="3 4" key="1">
    <citation type="journal article" date="2017" name="Nat. Commun.">
        <title>Genome assembly with in vitro proximity ligation data and whole-genome triplication in lettuce.</title>
        <authorList>
            <person name="Reyes-Chin-Wo S."/>
            <person name="Wang Z."/>
            <person name="Yang X."/>
            <person name="Kozik A."/>
            <person name="Arikit S."/>
            <person name="Song C."/>
            <person name="Xia L."/>
            <person name="Froenicke L."/>
            <person name="Lavelle D.O."/>
            <person name="Truco M.J."/>
            <person name="Xia R."/>
            <person name="Zhu S."/>
            <person name="Xu C."/>
            <person name="Xu H."/>
            <person name="Xu X."/>
            <person name="Cox K."/>
            <person name="Korf I."/>
            <person name="Meyers B.C."/>
            <person name="Michelmore R.W."/>
        </authorList>
    </citation>
    <scope>NUCLEOTIDE SEQUENCE [LARGE SCALE GENOMIC DNA]</scope>
    <source>
        <strain evidence="4">cv. Salinas</strain>
        <tissue evidence="3">Seedlings</tissue>
    </source>
</reference>
<dbReference type="Gene3D" id="3.30.530.20">
    <property type="match status" value="1"/>
</dbReference>
<dbReference type="EMBL" id="NBSK02000009">
    <property type="protein sequence ID" value="KAJ0185505.1"/>
    <property type="molecule type" value="Genomic_DNA"/>
</dbReference>
<dbReference type="GO" id="GO:0005737">
    <property type="term" value="C:cytoplasm"/>
    <property type="evidence" value="ECO:0007669"/>
    <property type="project" value="UniProtKB-ARBA"/>
</dbReference>
<dbReference type="SUPFAM" id="SSF55961">
    <property type="entry name" value="Bet v1-like"/>
    <property type="match status" value="1"/>
</dbReference>
<dbReference type="PANTHER" id="PTHR19308">
    <property type="entry name" value="PHOSPHATIDYLCHOLINE TRANSFER PROTEIN"/>
    <property type="match status" value="1"/>
</dbReference>
<organism evidence="3 4">
    <name type="scientific">Lactuca sativa</name>
    <name type="common">Garden lettuce</name>
    <dbReference type="NCBI Taxonomy" id="4236"/>
    <lineage>
        <taxon>Eukaryota</taxon>
        <taxon>Viridiplantae</taxon>
        <taxon>Streptophyta</taxon>
        <taxon>Embryophyta</taxon>
        <taxon>Tracheophyta</taxon>
        <taxon>Spermatophyta</taxon>
        <taxon>Magnoliopsida</taxon>
        <taxon>eudicotyledons</taxon>
        <taxon>Gunneridae</taxon>
        <taxon>Pentapetalae</taxon>
        <taxon>asterids</taxon>
        <taxon>campanulids</taxon>
        <taxon>Asterales</taxon>
        <taxon>Asteraceae</taxon>
        <taxon>Cichorioideae</taxon>
        <taxon>Cichorieae</taxon>
        <taxon>Lactucinae</taxon>
        <taxon>Lactuca</taxon>
    </lineage>
</organism>
<feature type="domain" description="START" evidence="2">
    <location>
        <begin position="142"/>
        <end position="356"/>
    </location>
</feature>
<dbReference type="CDD" id="cd08870">
    <property type="entry name" value="START_STARD2_7-like"/>
    <property type="match status" value="1"/>
</dbReference>
<dbReference type="GO" id="GO:0008289">
    <property type="term" value="F:lipid binding"/>
    <property type="evidence" value="ECO:0007669"/>
    <property type="project" value="InterPro"/>
</dbReference>